<reference evidence="2" key="1">
    <citation type="submission" date="2018-10" db="EMBL/GenBank/DDBJ databases">
        <title>Hidden diversity of soil giant viruses.</title>
        <authorList>
            <person name="Schulz F."/>
            <person name="Alteio L."/>
            <person name="Goudeau D."/>
            <person name="Ryan E.M."/>
            <person name="Malmstrom R.R."/>
            <person name="Blanchard J."/>
            <person name="Woyke T."/>
        </authorList>
    </citation>
    <scope>NUCLEOTIDE SEQUENCE</scope>
    <source>
        <strain evidence="2">FNV1</strain>
    </source>
</reference>
<sequence>MCDIDKWGLDDLIDAMSSVPTKKRKIRVPKFQRRKAWDDAKENRLIDSLDKNIPVGCLTLYKIKSDAHGCDYYLIIDGLQRSLTVRKYIKNPLQFENSRNIIKQVQDELTHRYPTVDKNKIDAIFSWWFVAANIGSYDDIIAKNYTEKFDDLQEYIYNNLGKSDTAKEIYKIIKINTTTLSNKINISKLKMPVLICHTIATSLYDVFDRLNTGGTPLKRHEICAAAWYKFGYITVKNPEIITHIAEHYDDMKKSIDEFEIHDDDTERKADQFTYHEYLMGLKGYINKKYELLNMLQQNSDEYIFHLVAVCLTKMTGADSDYETVPLRLIEEYKLDGLYKFEKQILKSVEIISQVLDPYIKIKTKDIPLYQVYALIGTIYNNDKYDIKQLQLHILHDRLTQVWKTQQSQTVAKFIKNNTYCGAISRKDYEKAFDDYSDNSLEIETINCSKITTVDKLFMHMLYIGRYPNYIQYNTTNDYDRVIGANKLKKLFRADDIKVSISHIANICPYINSCENKQYKTLYDFINSKTSVADKEAWMSYYFITDIDLKFINTNFNKSDYIAFLKRRFALIKTSFFSDYKM</sequence>
<evidence type="ECO:0000313" key="2">
    <source>
        <dbReference type="EMBL" id="AYV79629.1"/>
    </source>
</evidence>
<dbReference type="PANTHER" id="PTHR39639:SF1">
    <property type="entry name" value="DUF262 DOMAIN-CONTAINING PROTEIN"/>
    <property type="match status" value="1"/>
</dbReference>
<dbReference type="InterPro" id="IPR004919">
    <property type="entry name" value="GmrSD_N"/>
</dbReference>
<gene>
    <name evidence="2" type="ORF">Faunusvirus30_8</name>
</gene>
<dbReference type="EMBL" id="MK072161">
    <property type="protein sequence ID" value="AYV79629.1"/>
    <property type="molecule type" value="Genomic_DNA"/>
</dbReference>
<dbReference type="PANTHER" id="PTHR39639">
    <property type="entry name" value="CHROMOSOME 16, WHOLE GENOME SHOTGUN SEQUENCE"/>
    <property type="match status" value="1"/>
</dbReference>
<feature type="domain" description="GmrSD restriction endonucleases N-terminal" evidence="1">
    <location>
        <begin position="23"/>
        <end position="225"/>
    </location>
</feature>
<accession>A0A3G5A2B4</accession>
<name>A0A3G5A2B4_9VIRU</name>
<evidence type="ECO:0000259" key="1">
    <source>
        <dbReference type="Pfam" id="PF03235"/>
    </source>
</evidence>
<dbReference type="Pfam" id="PF03235">
    <property type="entry name" value="GmrSD_N"/>
    <property type="match status" value="1"/>
</dbReference>
<proteinExistence type="predicted"/>
<protein>
    <submittedName>
        <fullName evidence="2">DUF262 domain-containing protein</fullName>
    </submittedName>
</protein>
<organism evidence="2">
    <name type="scientific">Faunusvirus sp</name>
    <dbReference type="NCBI Taxonomy" id="2487766"/>
    <lineage>
        <taxon>Viruses</taxon>
        <taxon>Varidnaviria</taxon>
        <taxon>Bamfordvirae</taxon>
        <taxon>Nucleocytoviricota</taxon>
        <taxon>Megaviricetes</taxon>
        <taxon>Imitervirales</taxon>
        <taxon>Mimiviridae</taxon>
    </lineage>
</organism>